<dbReference type="Proteomes" id="UP000239297">
    <property type="component" value="Unassembled WGS sequence"/>
</dbReference>
<organism evidence="2 3">
    <name type="scientific">Arthrobacter pityocampae</name>
    <dbReference type="NCBI Taxonomy" id="547334"/>
    <lineage>
        <taxon>Bacteria</taxon>
        <taxon>Bacillati</taxon>
        <taxon>Actinomycetota</taxon>
        <taxon>Actinomycetes</taxon>
        <taxon>Micrococcales</taxon>
        <taxon>Micrococcaceae</taxon>
        <taxon>Arthrobacter</taxon>
    </lineage>
</organism>
<dbReference type="EMBL" id="PRKW01000002">
    <property type="protein sequence ID" value="PPB50147.1"/>
    <property type="molecule type" value="Genomic_DNA"/>
</dbReference>
<dbReference type="Gene3D" id="3.30.450.40">
    <property type="match status" value="1"/>
</dbReference>
<evidence type="ECO:0000313" key="2">
    <source>
        <dbReference type="EMBL" id="PPB50147.1"/>
    </source>
</evidence>
<dbReference type="SUPFAM" id="SSF55781">
    <property type="entry name" value="GAF domain-like"/>
    <property type="match status" value="1"/>
</dbReference>
<dbReference type="AlphaFoldDB" id="A0A2S5J026"/>
<dbReference type="PANTHER" id="PTHR43102">
    <property type="entry name" value="SLR1143 PROTEIN"/>
    <property type="match status" value="1"/>
</dbReference>
<name>A0A2S5J026_9MICC</name>
<dbReference type="PANTHER" id="PTHR43102:SF2">
    <property type="entry name" value="GAF DOMAIN-CONTAINING PROTEIN"/>
    <property type="match status" value="1"/>
</dbReference>
<evidence type="ECO:0000313" key="3">
    <source>
        <dbReference type="Proteomes" id="UP000239297"/>
    </source>
</evidence>
<comment type="caution">
    <text evidence="2">The sequence shown here is derived from an EMBL/GenBank/DDBJ whole genome shotgun (WGS) entry which is preliminary data.</text>
</comment>
<dbReference type="InterPro" id="IPR029016">
    <property type="entry name" value="GAF-like_dom_sf"/>
</dbReference>
<dbReference type="RefSeq" id="WP_104120640.1">
    <property type="nucleotide sequence ID" value="NZ_PRKW01000002.1"/>
</dbReference>
<gene>
    <name evidence="2" type="ORF">C4K88_05635</name>
</gene>
<proteinExistence type="predicted"/>
<dbReference type="OrthoDB" id="9151676at2"/>
<protein>
    <recommendedName>
        <fullName evidence="1">GAF domain-containing protein</fullName>
    </recommendedName>
</protein>
<feature type="domain" description="GAF" evidence="1">
    <location>
        <begin position="123"/>
        <end position="256"/>
    </location>
</feature>
<reference evidence="2 3" key="1">
    <citation type="journal article" date="2014" name="Int. J. Syst. Evol. Microbiol.">
        <title>Arthrobacter pityocampae sp. nov., isolated from Thaumetopoea pityocampa (Lep., Thaumetopoeidae).</title>
        <authorList>
            <person name="Ince I.A."/>
            <person name="Demirbag Z."/>
            <person name="Kati H."/>
        </authorList>
    </citation>
    <scope>NUCLEOTIDE SEQUENCE [LARGE SCALE GENOMIC DNA]</scope>
    <source>
        <strain evidence="2 3">Tp2</strain>
    </source>
</reference>
<keyword evidence="3" id="KW-1185">Reference proteome</keyword>
<dbReference type="InterPro" id="IPR003018">
    <property type="entry name" value="GAF"/>
</dbReference>
<evidence type="ECO:0000259" key="1">
    <source>
        <dbReference type="SMART" id="SM00065"/>
    </source>
</evidence>
<accession>A0A2S5J026</accession>
<sequence length="257" mass="28425">MHGRPQRALMLQAIAAEALDTDHITKRYLDGGGTAPFAAVRDYLSGSIELPARETNLLADVVNMLAQRSPALPVPHAAHDAADGSSAMSWRELGASSAFMLSDAEKEQARLDAVTRTHLLDTGPEERFDRITRNAQQRFQVSTAIVTLIDDERQFLKSVIGPVEQNMPKARSFCNTAIETSQPLIIRDTFHDEKFKWSPLVLGDPFIRFYAGYPLRSPDGWTVGTLCVIDQQARPFSPSDEHSLSRLALMAEHELAA</sequence>
<dbReference type="SMART" id="SM00065">
    <property type="entry name" value="GAF"/>
    <property type="match status" value="1"/>
</dbReference>
<dbReference type="Pfam" id="PF01590">
    <property type="entry name" value="GAF"/>
    <property type="match status" value="1"/>
</dbReference>